<proteinExistence type="inferred from homology"/>
<dbReference type="FunFam" id="3.40.1640.10:FF:000001">
    <property type="entry name" value="D-glutamate cyclase, mitochondrial"/>
    <property type="match status" value="1"/>
</dbReference>
<dbReference type="Gene3D" id="3.40.1640.10">
    <property type="entry name" value="PSTPO5379-like"/>
    <property type="match status" value="1"/>
</dbReference>
<evidence type="ECO:0000256" key="1">
    <source>
        <dbReference type="ARBA" id="ARBA00007896"/>
    </source>
</evidence>
<organism evidence="3 4">
    <name type="scientific">Albula goreensis</name>
    <dbReference type="NCBI Taxonomy" id="1534307"/>
    <lineage>
        <taxon>Eukaryota</taxon>
        <taxon>Metazoa</taxon>
        <taxon>Chordata</taxon>
        <taxon>Craniata</taxon>
        <taxon>Vertebrata</taxon>
        <taxon>Euteleostomi</taxon>
        <taxon>Actinopterygii</taxon>
        <taxon>Neopterygii</taxon>
        <taxon>Teleostei</taxon>
        <taxon>Albuliformes</taxon>
        <taxon>Albulidae</taxon>
        <taxon>Albula</taxon>
    </lineage>
</organism>
<dbReference type="InterPro" id="IPR038021">
    <property type="entry name" value="Putative_hydro-lyase"/>
</dbReference>
<dbReference type="PANTHER" id="PTHR32022:SF10">
    <property type="entry name" value="D-GLUTAMATE CYCLASE, MITOCHONDRIAL"/>
    <property type="match status" value="1"/>
</dbReference>
<dbReference type="Gene3D" id="3.30.2040.10">
    <property type="entry name" value="PSTPO5379-like domain"/>
    <property type="match status" value="1"/>
</dbReference>
<dbReference type="PANTHER" id="PTHR32022">
    <property type="entry name" value="D-GLUTAMATE CYCLASE, MITOCHONDRIAL"/>
    <property type="match status" value="1"/>
</dbReference>
<dbReference type="FunFam" id="3.30.2040.10:FF:000001">
    <property type="entry name" value="D-glutamate cyclase, mitochondrial"/>
    <property type="match status" value="1"/>
</dbReference>
<dbReference type="Proteomes" id="UP000829720">
    <property type="component" value="Unassembled WGS sequence"/>
</dbReference>
<keyword evidence="2" id="KW-0456">Lyase</keyword>
<accession>A0A8T3DIC4</accession>
<protein>
    <submittedName>
        <fullName evidence="3">Uncharacterized protein</fullName>
    </submittedName>
</protein>
<comment type="similarity">
    <text evidence="1">Belongs to the D-glutamate cyclase family.</text>
</comment>
<dbReference type="AlphaFoldDB" id="A0A8T3DIC4"/>
<dbReference type="GO" id="GO:0047820">
    <property type="term" value="F:D-glutamate cyclase activity"/>
    <property type="evidence" value="ECO:0007669"/>
    <property type="project" value="TreeGrafter"/>
</dbReference>
<dbReference type="OrthoDB" id="10262538at2759"/>
<sequence>MGPGRKGGDEFEYWNAAVVLQLNILAIGILPVDHPLSRAMAVALSSRIVGCGLGFRLGSQGRLLNSKYQFTTRQGVLTRGMTTSTGSGYQQANIVILHKSLADDFETFCRANSGPLPLLYRSQPGEWSCPPLAEDSDIRTDCPQYCVFEDGRLTKQVPDLMGFGRQMQDMVSFYLGCSYGFERTLQSAGVPIRNVEQKRNVSMYRTALPCHKVGVFQGPMVVSMRPIPAEKLDAAVLASNQFPMAHGGPIHIGDPAMIGIRDLSQPEYGDTVDPALETSQCSGPVE</sequence>
<gene>
    <name evidence="3" type="ORF">AGOR_G00111170</name>
</gene>
<keyword evidence="4" id="KW-1185">Reference proteome</keyword>
<dbReference type="GO" id="GO:0006536">
    <property type="term" value="P:glutamate metabolic process"/>
    <property type="evidence" value="ECO:0007669"/>
    <property type="project" value="TreeGrafter"/>
</dbReference>
<evidence type="ECO:0000313" key="4">
    <source>
        <dbReference type="Proteomes" id="UP000829720"/>
    </source>
</evidence>
<dbReference type="SUPFAM" id="SSF160920">
    <property type="entry name" value="PSTPO5379-like"/>
    <property type="match status" value="1"/>
</dbReference>
<evidence type="ECO:0000256" key="2">
    <source>
        <dbReference type="ARBA" id="ARBA00023239"/>
    </source>
</evidence>
<evidence type="ECO:0000313" key="3">
    <source>
        <dbReference type="EMBL" id="KAI1895866.1"/>
    </source>
</evidence>
<comment type="caution">
    <text evidence="3">The sequence shown here is derived from an EMBL/GenBank/DDBJ whole genome shotgun (WGS) entry which is preliminary data.</text>
</comment>
<reference evidence="3" key="1">
    <citation type="submission" date="2021-01" db="EMBL/GenBank/DDBJ databases">
        <authorList>
            <person name="Zahm M."/>
            <person name="Roques C."/>
            <person name="Cabau C."/>
            <person name="Klopp C."/>
            <person name="Donnadieu C."/>
            <person name="Jouanno E."/>
            <person name="Lampietro C."/>
            <person name="Louis A."/>
            <person name="Herpin A."/>
            <person name="Echchiki A."/>
            <person name="Berthelot C."/>
            <person name="Parey E."/>
            <person name="Roest-Crollius H."/>
            <person name="Braasch I."/>
            <person name="Postlethwait J."/>
            <person name="Bobe J."/>
            <person name="Montfort J."/>
            <person name="Bouchez O."/>
            <person name="Begum T."/>
            <person name="Mejri S."/>
            <person name="Adams A."/>
            <person name="Chen W.-J."/>
            <person name="Guiguen Y."/>
        </authorList>
    </citation>
    <scope>NUCLEOTIDE SEQUENCE</scope>
    <source>
        <tissue evidence="3">Blood</tissue>
    </source>
</reference>
<dbReference type="InterPro" id="IPR009906">
    <property type="entry name" value="D-Glu_cyclase"/>
</dbReference>
<dbReference type="Pfam" id="PF07286">
    <property type="entry name" value="D-Glu_cyclase"/>
    <property type="match status" value="1"/>
</dbReference>
<dbReference type="EMBL" id="JAERUA010000009">
    <property type="protein sequence ID" value="KAI1895866.1"/>
    <property type="molecule type" value="Genomic_DNA"/>
</dbReference>
<name>A0A8T3DIC4_9TELE</name>